<evidence type="ECO:0000313" key="6">
    <source>
        <dbReference type="Proteomes" id="UP000019763"/>
    </source>
</evidence>
<dbReference type="eggNOG" id="KOG0647">
    <property type="taxonomic scope" value="Eukaryota"/>
</dbReference>
<dbReference type="Gene3D" id="2.130.10.10">
    <property type="entry name" value="YVTN repeat-like/Quinoprotein amine dehydrogenase"/>
    <property type="match status" value="1"/>
</dbReference>
<dbReference type="InterPro" id="IPR015943">
    <property type="entry name" value="WD40/YVTN_repeat-like_dom_sf"/>
</dbReference>
<dbReference type="Proteomes" id="UP000019763">
    <property type="component" value="Unassembled WGS sequence"/>
</dbReference>
<dbReference type="RefSeq" id="XP_011131015.1">
    <property type="nucleotide sequence ID" value="XM_011132713.1"/>
</dbReference>
<evidence type="ECO:0000256" key="4">
    <source>
        <dbReference type="SAM" id="MobiDB-lite"/>
    </source>
</evidence>
<accession>A0A023B4X8</accession>
<dbReference type="InterPro" id="IPR001680">
    <property type="entry name" value="WD40_rpt"/>
</dbReference>
<keyword evidence="2" id="KW-0677">Repeat</keyword>
<dbReference type="GeneID" id="22913432"/>
<dbReference type="Pfam" id="PF00400">
    <property type="entry name" value="WD40"/>
    <property type="match status" value="3"/>
</dbReference>
<dbReference type="OMA" id="YSHNTRD"/>
<feature type="compositionally biased region" description="Polar residues" evidence="4">
    <location>
        <begin position="55"/>
        <end position="70"/>
    </location>
</feature>
<proteinExistence type="predicted"/>
<comment type="caution">
    <text evidence="5">The sequence shown here is derived from an EMBL/GenBank/DDBJ whole genome shotgun (WGS) entry which is preliminary data.</text>
</comment>
<dbReference type="AlphaFoldDB" id="A0A023B4X8"/>
<feature type="repeat" description="WD" evidence="3">
    <location>
        <begin position="127"/>
        <end position="168"/>
    </location>
</feature>
<evidence type="ECO:0000256" key="2">
    <source>
        <dbReference type="ARBA" id="ARBA00022737"/>
    </source>
</evidence>
<sequence>MYNTSTAPEAIECQCPGSPSDTVSDMDWYWNPNSFPLLAATSWDGSVTVWEVQTNKPLTLNPTPGPTASSDAEDPRPTQMQAIGKLQVNVGSPALCCCFLLGEGIVIGTLDKRLMLMKLPNGELSQLGQHEAAIKRVRLDTGNRCVVSIGLDSAIKWWNYETGQLMHTIKLVSPPVDGDLKSSVLSVMCENHRLYTYNLNDLRSNPTDVHMTSFNYPFITVSLHPDLTSLATGGVEGRVRIVNFQRSNSDFTFRCHRLTDAGQVTSTVSTNVEENNIYCVNSVDFNPLYKTFATAGGDGYVLFWDKDNKARTGLLKQKSSAITQVKFHPSGRLLAVATGYDWSLGITGRTQKNHTYQVSVFSLPDVCIKKKKP</sequence>
<name>A0A023B4X8_GRENI</name>
<dbReference type="SUPFAM" id="SSF50978">
    <property type="entry name" value="WD40 repeat-like"/>
    <property type="match status" value="1"/>
</dbReference>
<organism evidence="5 6">
    <name type="scientific">Gregarina niphandrodes</name>
    <name type="common">Septate eugregarine</name>
    <dbReference type="NCBI Taxonomy" id="110365"/>
    <lineage>
        <taxon>Eukaryota</taxon>
        <taxon>Sar</taxon>
        <taxon>Alveolata</taxon>
        <taxon>Apicomplexa</taxon>
        <taxon>Conoidasida</taxon>
        <taxon>Gregarinasina</taxon>
        <taxon>Eugregarinorida</taxon>
        <taxon>Gregarinidae</taxon>
        <taxon>Gregarina</taxon>
    </lineage>
</organism>
<feature type="repeat" description="WD" evidence="3">
    <location>
        <begin position="280"/>
        <end position="305"/>
    </location>
</feature>
<reference evidence="5" key="1">
    <citation type="submission" date="2013-12" db="EMBL/GenBank/DDBJ databases">
        <authorList>
            <person name="Omoto C.K."/>
            <person name="Sibley D."/>
            <person name="Venepally P."/>
            <person name="Hadjithomas M."/>
            <person name="Karamycheva S."/>
            <person name="Brunk B."/>
            <person name="Roos D."/>
            <person name="Caler E."/>
            <person name="Lorenzi H."/>
        </authorList>
    </citation>
    <scope>NUCLEOTIDE SEQUENCE</scope>
</reference>
<gene>
    <name evidence="5" type="ORF">GNI_096540</name>
</gene>
<protein>
    <submittedName>
        <fullName evidence="5">mRNA export protein</fullName>
    </submittedName>
</protein>
<dbReference type="OrthoDB" id="256303at2759"/>
<dbReference type="PROSITE" id="PS50082">
    <property type="entry name" value="WD_REPEATS_2"/>
    <property type="match status" value="2"/>
</dbReference>
<keyword evidence="1 3" id="KW-0853">WD repeat</keyword>
<keyword evidence="6" id="KW-1185">Reference proteome</keyword>
<evidence type="ECO:0000256" key="3">
    <source>
        <dbReference type="PROSITE-ProRule" id="PRU00221"/>
    </source>
</evidence>
<dbReference type="SMART" id="SM00320">
    <property type="entry name" value="WD40"/>
    <property type="match status" value="5"/>
</dbReference>
<evidence type="ECO:0000313" key="5">
    <source>
        <dbReference type="EMBL" id="EZG57849.1"/>
    </source>
</evidence>
<dbReference type="InterPro" id="IPR036322">
    <property type="entry name" value="WD40_repeat_dom_sf"/>
</dbReference>
<evidence type="ECO:0000256" key="1">
    <source>
        <dbReference type="ARBA" id="ARBA00022574"/>
    </source>
</evidence>
<dbReference type="VEuPathDB" id="CryptoDB:GNI_096540"/>
<dbReference type="EMBL" id="AFNH02000723">
    <property type="protein sequence ID" value="EZG57849.1"/>
    <property type="molecule type" value="Genomic_DNA"/>
</dbReference>
<dbReference type="PANTHER" id="PTHR10971">
    <property type="entry name" value="MRNA EXPORT FACTOR AND BUB3"/>
    <property type="match status" value="1"/>
</dbReference>
<feature type="region of interest" description="Disordered" evidence="4">
    <location>
        <begin position="55"/>
        <end position="76"/>
    </location>
</feature>